<evidence type="ECO:0000256" key="6">
    <source>
        <dbReference type="PROSITE-ProRule" id="PRU00176"/>
    </source>
</evidence>
<keyword evidence="5" id="KW-0539">Nucleus</keyword>
<dbReference type="InterPro" id="IPR000504">
    <property type="entry name" value="RRM_dom"/>
</dbReference>
<dbReference type="Gene3D" id="6.10.250.610">
    <property type="match status" value="1"/>
</dbReference>
<dbReference type="GO" id="GO:0097157">
    <property type="term" value="F:pre-mRNA intronic binding"/>
    <property type="evidence" value="ECO:0007669"/>
    <property type="project" value="TreeGrafter"/>
</dbReference>
<dbReference type="PANTHER" id="PTHR16105">
    <property type="entry name" value="RNA-BINDING REGION-CONTAINING PROTEIN 3"/>
    <property type="match status" value="1"/>
</dbReference>
<keyword evidence="3" id="KW-0677">Repeat</keyword>
<reference evidence="8" key="2">
    <citation type="submission" date="2022-06" db="UniProtKB">
        <authorList>
            <consortium name="EnsemblMetazoa"/>
        </authorList>
    </citation>
    <scope>IDENTIFICATION</scope>
    <source>
        <strain evidence="8">p50T (Dazao)</strain>
    </source>
</reference>
<dbReference type="SMR" id="A0A8R2ALH5"/>
<dbReference type="Pfam" id="PF00076">
    <property type="entry name" value="RRM_1"/>
    <property type="match status" value="1"/>
</dbReference>
<protein>
    <recommendedName>
        <fullName evidence="2">RNA-binding region-containing protein 3</fullName>
    </recommendedName>
</protein>
<dbReference type="GO" id="GO:0000398">
    <property type="term" value="P:mRNA splicing, via spliceosome"/>
    <property type="evidence" value="ECO:0007669"/>
    <property type="project" value="TreeGrafter"/>
</dbReference>
<feature type="domain" description="RRM" evidence="7">
    <location>
        <begin position="334"/>
        <end position="417"/>
    </location>
</feature>
<keyword evidence="4 6" id="KW-0694">RNA-binding</keyword>
<proteinExistence type="predicted"/>
<dbReference type="EnsemblMetazoa" id="XM_004924116.3">
    <property type="protein sequence ID" value="XP_004924173.1"/>
    <property type="gene ID" value="LOC101745279"/>
</dbReference>
<dbReference type="FunFam" id="3.30.70.330:FF:000207">
    <property type="entry name" value="RNA-binding region (RNP1, RRM)-containing 3"/>
    <property type="match status" value="1"/>
</dbReference>
<dbReference type="GO" id="GO:0030626">
    <property type="term" value="F:U12 snRNA binding"/>
    <property type="evidence" value="ECO:0007669"/>
    <property type="project" value="TreeGrafter"/>
</dbReference>
<evidence type="ECO:0000256" key="2">
    <source>
        <dbReference type="ARBA" id="ARBA00020364"/>
    </source>
</evidence>
<sequence>MSKVLMIRHLPTGLSLGDKEQLLKHFGAESVWESSKKSNYVFASFGTMERAKHSLLRLHQLELAGRRLVVEYSTEKVPVTTVNKQKLDSAATLMIKRFLCSLNAWNPSVDFYQPPSPHLKYQYPDINPEVIINIVHMLLKHKPFYIQVLHLMNKMSLDTPFNSNIIAINTFKEIFREYLFDMANSYKNDSESELSSDEIMATDQHPVIPVMVRRKHKLPKPSRKIPATLPPEAKMKRIPINQEEVFDITAVQEPKKICVMVSQDSLQKPVEEPEVIGEIGKYDKEEKPQNIEESISEPEQPIITRKELLKNRLSHYDMKILPVFKNYHPGQPSLRLYIKNLAKNVTSEDVERIYRLYVVDLTEEERQGFDVRVMQEGRMKGQAFVTFPSERIAQKALTETNGFMLKDRPMIVQFARAANKRTIE</sequence>
<dbReference type="GO" id="GO:0005689">
    <property type="term" value="C:U12-type spliceosomal complex"/>
    <property type="evidence" value="ECO:0007669"/>
    <property type="project" value="TreeGrafter"/>
</dbReference>
<reference evidence="9" key="1">
    <citation type="journal article" date="2008" name="Insect Biochem. Mol. Biol.">
        <title>The genome of a lepidopteran model insect, the silkworm Bombyx mori.</title>
        <authorList>
            <consortium name="International Silkworm Genome Consortium"/>
        </authorList>
    </citation>
    <scope>NUCLEOTIDE SEQUENCE [LARGE SCALE GENOMIC DNA]</scope>
    <source>
        <strain evidence="9">p50T</strain>
    </source>
</reference>
<evidence type="ECO:0000313" key="8">
    <source>
        <dbReference type="EnsemblMetazoa" id="XP_004924173.1"/>
    </source>
</evidence>
<dbReference type="Gene3D" id="3.30.70.330">
    <property type="match status" value="2"/>
</dbReference>
<dbReference type="SMART" id="SM00360">
    <property type="entry name" value="RRM"/>
    <property type="match status" value="2"/>
</dbReference>
<dbReference type="CDD" id="cd12239">
    <property type="entry name" value="RRM2_RBM40_like"/>
    <property type="match status" value="1"/>
</dbReference>
<evidence type="ECO:0000256" key="3">
    <source>
        <dbReference type="ARBA" id="ARBA00022737"/>
    </source>
</evidence>
<dbReference type="SUPFAM" id="SSF54928">
    <property type="entry name" value="RNA-binding domain, RBD"/>
    <property type="match status" value="2"/>
</dbReference>
<dbReference type="InterPro" id="IPR012677">
    <property type="entry name" value="Nucleotide-bd_a/b_plait_sf"/>
</dbReference>
<gene>
    <name evidence="8" type="primary">101745279</name>
</gene>
<keyword evidence="9" id="KW-1185">Reference proteome</keyword>
<evidence type="ECO:0000256" key="5">
    <source>
        <dbReference type="ARBA" id="ARBA00023242"/>
    </source>
</evidence>
<accession>A0A8R2ALH5</accession>
<dbReference type="InterPro" id="IPR035979">
    <property type="entry name" value="RBD_domain_sf"/>
</dbReference>
<evidence type="ECO:0000256" key="4">
    <source>
        <dbReference type="ARBA" id="ARBA00022884"/>
    </source>
</evidence>
<comment type="subcellular location">
    <subcellularLocation>
        <location evidence="1">Nucleus</location>
    </subcellularLocation>
</comment>
<dbReference type="KEGG" id="bmor:101745279"/>
<dbReference type="OrthoDB" id="448399at2759"/>
<dbReference type="AlphaFoldDB" id="A0A8R2ALH5"/>
<dbReference type="PROSITE" id="PS50102">
    <property type="entry name" value="RRM"/>
    <property type="match status" value="1"/>
</dbReference>
<evidence type="ECO:0000313" key="9">
    <source>
        <dbReference type="Proteomes" id="UP000005204"/>
    </source>
</evidence>
<dbReference type="OMA" id="AINIRHE"/>
<dbReference type="Proteomes" id="UP000005204">
    <property type="component" value="Unassembled WGS sequence"/>
</dbReference>
<dbReference type="InterPro" id="IPR045164">
    <property type="entry name" value="RBM41/RNPC3"/>
</dbReference>
<name>A0A8R2ALH5_BOMMO</name>
<dbReference type="PANTHER" id="PTHR16105:SF0">
    <property type="entry name" value="RNA-BINDING REGION-CONTAINING PROTEIN 3"/>
    <property type="match status" value="1"/>
</dbReference>
<evidence type="ECO:0000259" key="7">
    <source>
        <dbReference type="PROSITE" id="PS50102"/>
    </source>
</evidence>
<organism evidence="8 9">
    <name type="scientific">Bombyx mori</name>
    <name type="common">Silk moth</name>
    <dbReference type="NCBI Taxonomy" id="7091"/>
    <lineage>
        <taxon>Eukaryota</taxon>
        <taxon>Metazoa</taxon>
        <taxon>Ecdysozoa</taxon>
        <taxon>Arthropoda</taxon>
        <taxon>Hexapoda</taxon>
        <taxon>Insecta</taxon>
        <taxon>Pterygota</taxon>
        <taxon>Neoptera</taxon>
        <taxon>Endopterygota</taxon>
        <taxon>Lepidoptera</taxon>
        <taxon>Glossata</taxon>
        <taxon>Ditrysia</taxon>
        <taxon>Bombycoidea</taxon>
        <taxon>Bombycidae</taxon>
        <taxon>Bombycinae</taxon>
        <taxon>Bombyx</taxon>
    </lineage>
</organism>
<evidence type="ECO:0000256" key="1">
    <source>
        <dbReference type="ARBA" id="ARBA00004123"/>
    </source>
</evidence>